<gene>
    <name evidence="1" type="ORF">GWI33_004676</name>
</gene>
<accession>A0A834IZ53</accession>
<sequence>MIPVTPVPRLGKSLLLPQHPLQNLLPKNKFFFTTEASLPAKTFTNIAPITTFLKGLGNSIGNIANLNIFDNKKMNKNYL</sequence>
<reference evidence="1" key="1">
    <citation type="submission" date="2020-08" db="EMBL/GenBank/DDBJ databases">
        <title>Genome sequencing and assembly of the red palm weevil Rhynchophorus ferrugineus.</title>
        <authorList>
            <person name="Dias G.B."/>
            <person name="Bergman C.M."/>
            <person name="Manee M."/>
        </authorList>
    </citation>
    <scope>NUCLEOTIDE SEQUENCE</scope>
    <source>
        <strain evidence="1">AA-2017</strain>
        <tissue evidence="1">Whole larva</tissue>
    </source>
</reference>
<organism evidence="1 2">
    <name type="scientific">Rhynchophorus ferrugineus</name>
    <name type="common">Red palm weevil</name>
    <name type="synonym">Curculio ferrugineus</name>
    <dbReference type="NCBI Taxonomy" id="354439"/>
    <lineage>
        <taxon>Eukaryota</taxon>
        <taxon>Metazoa</taxon>
        <taxon>Ecdysozoa</taxon>
        <taxon>Arthropoda</taxon>
        <taxon>Hexapoda</taxon>
        <taxon>Insecta</taxon>
        <taxon>Pterygota</taxon>
        <taxon>Neoptera</taxon>
        <taxon>Endopterygota</taxon>
        <taxon>Coleoptera</taxon>
        <taxon>Polyphaga</taxon>
        <taxon>Cucujiformia</taxon>
        <taxon>Curculionidae</taxon>
        <taxon>Dryophthorinae</taxon>
        <taxon>Rhynchophorus</taxon>
    </lineage>
</organism>
<name>A0A834IZ53_RHYFE</name>
<dbReference type="AlphaFoldDB" id="A0A834IZ53"/>
<keyword evidence="2" id="KW-1185">Reference proteome</keyword>
<dbReference type="Proteomes" id="UP000625711">
    <property type="component" value="Unassembled WGS sequence"/>
</dbReference>
<evidence type="ECO:0000313" key="2">
    <source>
        <dbReference type="Proteomes" id="UP000625711"/>
    </source>
</evidence>
<evidence type="ECO:0000313" key="1">
    <source>
        <dbReference type="EMBL" id="KAF7286643.1"/>
    </source>
</evidence>
<dbReference type="EMBL" id="JAACXV010000023">
    <property type="protein sequence ID" value="KAF7286643.1"/>
    <property type="molecule type" value="Genomic_DNA"/>
</dbReference>
<protein>
    <submittedName>
        <fullName evidence="1">Uncharacterized protein</fullName>
    </submittedName>
</protein>
<comment type="caution">
    <text evidence="1">The sequence shown here is derived from an EMBL/GenBank/DDBJ whole genome shotgun (WGS) entry which is preliminary data.</text>
</comment>
<proteinExistence type="predicted"/>